<proteinExistence type="predicted"/>
<organism evidence="3 5">
    <name type="scientific">Phytophthora rubi</name>
    <dbReference type="NCBI Taxonomy" id="129364"/>
    <lineage>
        <taxon>Eukaryota</taxon>
        <taxon>Sar</taxon>
        <taxon>Stramenopiles</taxon>
        <taxon>Oomycota</taxon>
        <taxon>Peronosporomycetes</taxon>
        <taxon>Peronosporales</taxon>
        <taxon>Peronosporaceae</taxon>
        <taxon>Phytophthora</taxon>
    </lineage>
</organism>
<dbReference type="PANTHER" id="PTHR33939">
    <property type="entry name" value="PROTEIN CBG22215"/>
    <property type="match status" value="1"/>
</dbReference>
<keyword evidence="6" id="KW-1185">Reference proteome</keyword>
<evidence type="ECO:0000313" key="7">
    <source>
        <dbReference type="Proteomes" id="UP000435112"/>
    </source>
</evidence>
<comment type="caution">
    <text evidence="3">The sequence shown here is derived from an EMBL/GenBank/DDBJ whole genome shotgun (WGS) entry which is preliminary data.</text>
</comment>
<evidence type="ECO:0000313" key="5">
    <source>
        <dbReference type="Proteomes" id="UP000429607"/>
    </source>
</evidence>
<dbReference type="EMBL" id="QXFV01000733">
    <property type="protein sequence ID" value="KAE9028471.1"/>
    <property type="molecule type" value="Genomic_DNA"/>
</dbReference>
<dbReference type="Proteomes" id="UP000434957">
    <property type="component" value="Unassembled WGS sequence"/>
</dbReference>
<accession>A0A6A3M883</accession>
<dbReference type="AlphaFoldDB" id="A0A6A3M883"/>
<protein>
    <submittedName>
        <fullName evidence="3">Uncharacterized protein</fullName>
    </submittedName>
</protein>
<feature type="region of interest" description="Disordered" evidence="1">
    <location>
        <begin position="107"/>
        <end position="126"/>
    </location>
</feature>
<dbReference type="PANTHER" id="PTHR33939:SF1">
    <property type="entry name" value="DUF4371 DOMAIN-CONTAINING PROTEIN"/>
    <property type="match status" value="1"/>
</dbReference>
<sequence length="126" mass="14402">MVWSSAHKRKLWDEDDYLGNFDAEQFERWFQNLCCTLKAKNGECAIHMDGASYYKRTTNKTPTMSWLKAVMVAWIIGHAVNPKATQAKFMEIVELHAESQTYAFDDDCHNPRTLGPPTTPPFSPSS</sequence>
<dbReference type="Proteomes" id="UP000435112">
    <property type="component" value="Unassembled WGS sequence"/>
</dbReference>
<name>A0A6A3M883_9STRA</name>
<dbReference type="EMBL" id="QXFU01000740">
    <property type="protein sequence ID" value="KAE9022312.1"/>
    <property type="molecule type" value="Genomic_DNA"/>
</dbReference>
<evidence type="ECO:0000256" key="1">
    <source>
        <dbReference type="SAM" id="MobiDB-lite"/>
    </source>
</evidence>
<dbReference type="Proteomes" id="UP000429607">
    <property type="component" value="Unassembled WGS sequence"/>
</dbReference>
<evidence type="ECO:0000313" key="4">
    <source>
        <dbReference type="EMBL" id="KAE9322615.1"/>
    </source>
</evidence>
<evidence type="ECO:0000313" key="6">
    <source>
        <dbReference type="Proteomes" id="UP000434957"/>
    </source>
</evidence>
<dbReference type="EMBL" id="QXFT01001300">
    <property type="protein sequence ID" value="KAE9322615.1"/>
    <property type="molecule type" value="Genomic_DNA"/>
</dbReference>
<dbReference type="OrthoDB" id="128860at2759"/>
<evidence type="ECO:0000313" key="2">
    <source>
        <dbReference type="EMBL" id="KAE9022312.1"/>
    </source>
</evidence>
<gene>
    <name evidence="3" type="ORF">PR001_g11735</name>
    <name evidence="2" type="ORF">PR002_g12011</name>
    <name evidence="4" type="ORF">PR003_g17184</name>
</gene>
<evidence type="ECO:0000313" key="3">
    <source>
        <dbReference type="EMBL" id="KAE9028471.1"/>
    </source>
</evidence>
<reference evidence="5 7" key="1">
    <citation type="submission" date="2018-09" db="EMBL/GenBank/DDBJ databases">
        <title>Genomic investigation of the strawberry pathogen Phytophthora fragariae indicates pathogenicity is determined by transcriptional variation in three key races.</title>
        <authorList>
            <person name="Adams T.M."/>
            <person name="Armitage A.D."/>
            <person name="Sobczyk M.K."/>
            <person name="Bates H.J."/>
            <person name="Dunwell J.M."/>
            <person name="Nellist C.F."/>
            <person name="Harrison R.J."/>
        </authorList>
    </citation>
    <scope>NUCLEOTIDE SEQUENCE [LARGE SCALE GENOMIC DNA]</scope>
    <source>
        <strain evidence="3 5">SCRP249</strain>
        <strain evidence="2 7">SCRP324</strain>
        <strain evidence="4 6">SCRP333</strain>
    </source>
</reference>
<feature type="compositionally biased region" description="Pro residues" evidence="1">
    <location>
        <begin position="117"/>
        <end position="126"/>
    </location>
</feature>